<dbReference type="InterPro" id="IPR021858">
    <property type="entry name" value="Fun_TF"/>
</dbReference>
<dbReference type="PANTHER" id="PTHR47784">
    <property type="entry name" value="STEROL UPTAKE CONTROL PROTEIN 2"/>
    <property type="match status" value="1"/>
</dbReference>
<dbReference type="GO" id="GO:0001228">
    <property type="term" value="F:DNA-binding transcription activator activity, RNA polymerase II-specific"/>
    <property type="evidence" value="ECO:0007669"/>
    <property type="project" value="TreeGrafter"/>
</dbReference>
<feature type="compositionally biased region" description="Polar residues" evidence="2">
    <location>
        <begin position="21"/>
        <end position="42"/>
    </location>
</feature>
<dbReference type="GeneID" id="70138176"/>
<accession>A0A9P8RKV4</accession>
<dbReference type="SUPFAM" id="SSF57701">
    <property type="entry name" value="Zn2/Cys6 DNA-binding domain"/>
    <property type="match status" value="1"/>
</dbReference>
<name>A0A9P8RKV4_9PEZI</name>
<comment type="caution">
    <text evidence="4">The sequence shown here is derived from an EMBL/GenBank/DDBJ whole genome shotgun (WGS) entry which is preliminary data.</text>
</comment>
<protein>
    <recommendedName>
        <fullName evidence="3">Zn(2)-C6 fungal-type domain-containing protein</fullName>
    </recommendedName>
</protein>
<dbReference type="Pfam" id="PF11951">
    <property type="entry name" value="Fungal_trans_2"/>
    <property type="match status" value="1"/>
</dbReference>
<gene>
    <name evidence="4" type="ORF">BKA67DRAFT_694886</name>
</gene>
<evidence type="ECO:0000256" key="1">
    <source>
        <dbReference type="ARBA" id="ARBA00023242"/>
    </source>
</evidence>
<evidence type="ECO:0000259" key="3">
    <source>
        <dbReference type="PROSITE" id="PS50048"/>
    </source>
</evidence>
<dbReference type="CDD" id="cd00067">
    <property type="entry name" value="GAL4"/>
    <property type="match status" value="1"/>
</dbReference>
<dbReference type="InterPro" id="IPR053157">
    <property type="entry name" value="Sterol_Uptake_Regulator"/>
</dbReference>
<organism evidence="4 5">
    <name type="scientific">Truncatella angustata</name>
    <dbReference type="NCBI Taxonomy" id="152316"/>
    <lineage>
        <taxon>Eukaryota</taxon>
        <taxon>Fungi</taxon>
        <taxon>Dikarya</taxon>
        <taxon>Ascomycota</taxon>
        <taxon>Pezizomycotina</taxon>
        <taxon>Sordariomycetes</taxon>
        <taxon>Xylariomycetidae</taxon>
        <taxon>Amphisphaeriales</taxon>
        <taxon>Sporocadaceae</taxon>
        <taxon>Truncatella</taxon>
    </lineage>
</organism>
<keyword evidence="5" id="KW-1185">Reference proteome</keyword>
<feature type="compositionally biased region" description="Basic residues" evidence="2">
    <location>
        <begin position="45"/>
        <end position="60"/>
    </location>
</feature>
<dbReference type="InterPro" id="IPR001138">
    <property type="entry name" value="Zn2Cys6_DnaBD"/>
</dbReference>
<feature type="region of interest" description="Disordered" evidence="2">
    <location>
        <begin position="1"/>
        <end position="60"/>
    </location>
</feature>
<proteinExistence type="predicted"/>
<reference evidence="4" key="1">
    <citation type="journal article" date="2021" name="Nat. Commun.">
        <title>Genetic determinants of endophytism in the Arabidopsis root mycobiome.</title>
        <authorList>
            <person name="Mesny F."/>
            <person name="Miyauchi S."/>
            <person name="Thiergart T."/>
            <person name="Pickel B."/>
            <person name="Atanasova L."/>
            <person name="Karlsson M."/>
            <person name="Huettel B."/>
            <person name="Barry K.W."/>
            <person name="Haridas S."/>
            <person name="Chen C."/>
            <person name="Bauer D."/>
            <person name="Andreopoulos W."/>
            <person name="Pangilinan J."/>
            <person name="LaButti K."/>
            <person name="Riley R."/>
            <person name="Lipzen A."/>
            <person name="Clum A."/>
            <person name="Drula E."/>
            <person name="Henrissat B."/>
            <person name="Kohler A."/>
            <person name="Grigoriev I.V."/>
            <person name="Martin F.M."/>
            <person name="Hacquard S."/>
        </authorList>
    </citation>
    <scope>NUCLEOTIDE SEQUENCE</scope>
    <source>
        <strain evidence="4">MPI-SDFR-AT-0073</strain>
    </source>
</reference>
<dbReference type="SMART" id="SM00066">
    <property type="entry name" value="GAL4"/>
    <property type="match status" value="1"/>
</dbReference>
<dbReference type="Pfam" id="PF00172">
    <property type="entry name" value="Zn_clus"/>
    <property type="match status" value="1"/>
</dbReference>
<dbReference type="GO" id="GO:0008270">
    <property type="term" value="F:zinc ion binding"/>
    <property type="evidence" value="ECO:0007669"/>
    <property type="project" value="InterPro"/>
</dbReference>
<evidence type="ECO:0000313" key="5">
    <source>
        <dbReference type="Proteomes" id="UP000758603"/>
    </source>
</evidence>
<sequence>MAGSTSRLDFIDIDSMPLGTPNGSATGSSDTQNSLAPGTATASAPRRRTVPRKGHTKSRKGCHRCKSRKVKCSEQKPDCLQCQRLGYQCRYTDPNEQPARPTPSVPVRSTAGIFHLEDLRFFHHFMVTAYPTLPLGHATVWRETAAVAHGYGFLAHSILGLAATHLTNSANTDFSAQALNHRVIAIRLVNERLCDPIQDIAIGNAVYAALMCLTQQTLYMKDAMVEFLTIKRGCRIVGGSLLPSLEGEPAFKPYTSSGHAADMRKVIKKQGEPVKDIALFDAFEDSVLQLEPLCTRDTEVNYHAELKNVINIARISSADAWETFTGLSLHTEQMNEEEFASFVSPQNWTAQLLLVHFFLVDFLLGEFVIRPNHSAFRRTRKKVILSWIDNIDQGLPTNHAKYMSWPRSFCSLLKDLDSSVLRATWIPPSGLGQVEIVSPYSEDNERIMNR</sequence>
<dbReference type="InterPro" id="IPR036864">
    <property type="entry name" value="Zn2-C6_fun-type_DNA-bd_sf"/>
</dbReference>
<evidence type="ECO:0000256" key="2">
    <source>
        <dbReference type="SAM" id="MobiDB-lite"/>
    </source>
</evidence>
<dbReference type="PANTHER" id="PTHR47784:SF7">
    <property type="entry name" value="ZN(II)2CYS6 TRANSCRIPTION FACTOR (EUROFUNG)"/>
    <property type="match status" value="1"/>
</dbReference>
<dbReference type="EMBL" id="JAGPXC010000008">
    <property type="protein sequence ID" value="KAH6647920.1"/>
    <property type="molecule type" value="Genomic_DNA"/>
</dbReference>
<keyword evidence="1" id="KW-0539">Nucleus</keyword>
<evidence type="ECO:0000313" key="4">
    <source>
        <dbReference type="EMBL" id="KAH6647920.1"/>
    </source>
</evidence>
<dbReference type="RefSeq" id="XP_045954432.1">
    <property type="nucleotide sequence ID" value="XM_046109285.1"/>
</dbReference>
<dbReference type="PROSITE" id="PS50048">
    <property type="entry name" value="ZN2_CY6_FUNGAL_2"/>
    <property type="match status" value="1"/>
</dbReference>
<dbReference type="Gene3D" id="4.10.240.10">
    <property type="entry name" value="Zn(2)-C6 fungal-type DNA-binding domain"/>
    <property type="match status" value="1"/>
</dbReference>
<dbReference type="PROSITE" id="PS00463">
    <property type="entry name" value="ZN2_CY6_FUNGAL_1"/>
    <property type="match status" value="1"/>
</dbReference>
<dbReference type="Proteomes" id="UP000758603">
    <property type="component" value="Unassembled WGS sequence"/>
</dbReference>
<feature type="domain" description="Zn(2)-C6 fungal-type" evidence="3">
    <location>
        <begin position="61"/>
        <end position="91"/>
    </location>
</feature>
<dbReference type="OrthoDB" id="416217at2759"/>
<dbReference type="AlphaFoldDB" id="A0A9P8RKV4"/>